<organism evidence="3 4">
    <name type="scientific">Pichia sorbitophila (strain ATCC MYA-4447 / BCRC 22081 / CBS 7064 / NBRC 10061 / NRRL Y-12695)</name>
    <name type="common">Hybrid yeast</name>
    <dbReference type="NCBI Taxonomy" id="559304"/>
    <lineage>
        <taxon>Eukaryota</taxon>
        <taxon>Fungi</taxon>
        <taxon>Dikarya</taxon>
        <taxon>Ascomycota</taxon>
        <taxon>Saccharomycotina</taxon>
        <taxon>Pichiomycetes</taxon>
        <taxon>Debaryomycetaceae</taxon>
        <taxon>Millerozyma</taxon>
    </lineage>
</organism>
<accession>G8YGP1</accession>
<protein>
    <submittedName>
        <fullName evidence="3">Piso0_002919 protein</fullName>
    </submittedName>
</protein>
<reference evidence="4" key="2">
    <citation type="journal article" date="2012" name="G3 (Bethesda)">
        <title>Pichia sorbitophila, an interspecies yeast hybrid reveals early steps of genome resolution following polyploidization.</title>
        <authorList>
            <person name="Leh Louis V."/>
            <person name="Despons L."/>
            <person name="Friedrich A."/>
            <person name="Martin T."/>
            <person name="Durrens P."/>
            <person name="Casaregola S."/>
            <person name="Neuveglise C."/>
            <person name="Fairhead C."/>
            <person name="Marck C."/>
            <person name="Cruz J.A."/>
            <person name="Straub M.L."/>
            <person name="Kugler V."/>
            <person name="Sacerdot C."/>
            <person name="Uzunov Z."/>
            <person name="Thierry A."/>
            <person name="Weiss S."/>
            <person name="Bleykasten C."/>
            <person name="De Montigny J."/>
            <person name="Jacques N."/>
            <person name="Jung P."/>
            <person name="Lemaire M."/>
            <person name="Mallet S."/>
            <person name="Morel G."/>
            <person name="Richard G.F."/>
            <person name="Sarkar A."/>
            <person name="Savel G."/>
            <person name="Schacherer J."/>
            <person name="Seret M.L."/>
            <person name="Talla E."/>
            <person name="Samson G."/>
            <person name="Jubin C."/>
            <person name="Poulain J."/>
            <person name="Vacherie B."/>
            <person name="Barbe V."/>
            <person name="Pelletier E."/>
            <person name="Sherman D.J."/>
            <person name="Westhof E."/>
            <person name="Weissenbach J."/>
            <person name="Baret P.V."/>
            <person name="Wincker P."/>
            <person name="Gaillardin C."/>
            <person name="Dujon B."/>
            <person name="Souciet J.L."/>
        </authorList>
    </citation>
    <scope>NUCLEOTIDE SEQUENCE [LARGE SCALE GENOMIC DNA]</scope>
    <source>
        <strain evidence="4">ATCC MYA-4447 / BCRC 22081 / CBS 7064 / NBRC 10061 / NRRL Y-12695</strain>
    </source>
</reference>
<sequence length="620" mass="69784">MGQGRSEVSSDSSQSSSDNDTSILDIIKPKRSRDSSSSTKRKRRATQTKSGSEVHDGATPDTVDKEFDIQLPSVFLTDAKRNEALLRSDKEIRKEMEEISTLQMKNRVERRERLQEVIAELNDNGSDLTVFRTEDGDNGTAISSLASGESAKGDGALERHFFFFANTGIAKPKEHASLPPIFSDQTFISQLTQARFETVSRAILPFLGEFVSHIVHNVHEPLALDKANGLLRYIYLSQRECSRSDVDSETFLSLLSHLGANTKLITEEQNCILVYKYVSINTCCDIVVSKLRLVFHYILTTTNGVSHNTDELSKMLMRTFVLTLLDHNNYSFCYEDLIQFVSLVLPSLYDWRYRKLVQKHSDDACIIIVQEFADILNSSLRSRDYASAPHSPDAWRFRCRDFSQCYRLLNVLLEGVRRGDSQHGSAHLVISLMLMYASNCSIDTNVLNSRAAIQKNRSVTGWEGLLEILMHIATELQVFGSSKDHDVPYDHLLCNWVRDCYTLKCIIRLFDSFAFIYGRNSDLSGCAKADPPGTCPDTGVASAAGSRDSPDQLHAFSSSLHTLCGDIYAQLEKMSKSKHEDEYVRHSAVGILTEYFQLATHLVNKYRQVLPLVGVTDVYE</sequence>
<evidence type="ECO:0000313" key="4">
    <source>
        <dbReference type="Proteomes" id="UP000005222"/>
    </source>
</evidence>
<feature type="compositionally biased region" description="Low complexity" evidence="1">
    <location>
        <begin position="1"/>
        <end position="22"/>
    </location>
</feature>
<dbReference type="InParanoid" id="G8YGP1"/>
<dbReference type="AlphaFoldDB" id="G8YGP1"/>
<evidence type="ECO:0000313" key="3">
    <source>
        <dbReference type="EMBL" id="CCE80593.1"/>
    </source>
</evidence>
<proteinExistence type="predicted"/>
<feature type="region of interest" description="Disordered" evidence="1">
    <location>
        <begin position="1"/>
        <end position="65"/>
    </location>
</feature>
<dbReference type="OrthoDB" id="4082095at2759"/>
<dbReference type="EMBL" id="FO082053">
    <property type="protein sequence ID" value="CCE79828.1"/>
    <property type="molecule type" value="Genomic_DNA"/>
</dbReference>
<name>G8YGP1_PICSO</name>
<dbReference type="HOGENOM" id="CLU_438059_0_0_1"/>
<keyword evidence="4" id="KW-1185">Reference proteome</keyword>
<dbReference type="eggNOG" id="ENOG502T5GA">
    <property type="taxonomic scope" value="Eukaryota"/>
</dbReference>
<reference evidence="3" key="1">
    <citation type="submission" date="2011-10" db="EMBL/GenBank/DDBJ databases">
        <authorList>
            <person name="Genoscope - CEA"/>
        </authorList>
    </citation>
    <scope>NUCLEOTIDE SEQUENCE</scope>
</reference>
<feature type="compositionally biased region" description="Basic and acidic residues" evidence="1">
    <location>
        <begin position="52"/>
        <end position="65"/>
    </location>
</feature>
<evidence type="ECO:0000313" key="2">
    <source>
        <dbReference type="EMBL" id="CCE79828.1"/>
    </source>
</evidence>
<dbReference type="Proteomes" id="UP000005222">
    <property type="component" value="Chromosome G"/>
</dbReference>
<dbReference type="EMBL" id="FO082052">
    <property type="protein sequence ID" value="CCE80593.1"/>
    <property type="molecule type" value="Genomic_DNA"/>
</dbReference>
<evidence type="ECO:0000256" key="1">
    <source>
        <dbReference type="SAM" id="MobiDB-lite"/>
    </source>
</evidence>
<gene>
    <name evidence="3" type="primary">Piso0_002919</name>
    <name evidence="2" type="ORF">GNLVRS01_PISO0G00908g</name>
    <name evidence="3" type="ORF">GNLVRS01_PISO0H00909g</name>
</gene>
<dbReference type="Proteomes" id="UP000005222">
    <property type="component" value="Chromosome H"/>
</dbReference>